<dbReference type="NCBIfam" id="TIGR00093">
    <property type="entry name" value="pseudouridine synthase"/>
    <property type="match status" value="1"/>
</dbReference>
<dbReference type="GO" id="GO:0009982">
    <property type="term" value="F:pseudouridine synthase activity"/>
    <property type="evidence" value="ECO:0007669"/>
    <property type="project" value="InterPro"/>
</dbReference>
<dbReference type="InterPro" id="IPR020103">
    <property type="entry name" value="PsdUridine_synth_cat_dom_sf"/>
</dbReference>
<dbReference type="SUPFAM" id="SSF55120">
    <property type="entry name" value="Pseudouridine synthase"/>
    <property type="match status" value="1"/>
</dbReference>
<organism evidence="6 7">
    <name type="scientific">Flammeovirga aprica JL-4</name>
    <dbReference type="NCBI Taxonomy" id="694437"/>
    <lineage>
        <taxon>Bacteria</taxon>
        <taxon>Pseudomonadati</taxon>
        <taxon>Bacteroidota</taxon>
        <taxon>Cytophagia</taxon>
        <taxon>Cytophagales</taxon>
        <taxon>Flammeovirgaceae</taxon>
        <taxon>Flammeovirga</taxon>
    </lineage>
</organism>
<keyword evidence="2 3" id="KW-0413">Isomerase</keyword>
<dbReference type="AlphaFoldDB" id="A0A7X9P356"/>
<proteinExistence type="inferred from homology"/>
<dbReference type="InterPro" id="IPR042092">
    <property type="entry name" value="PsdUridine_s_RsuA/RluB/E/F_cat"/>
</dbReference>
<dbReference type="GO" id="GO:0001522">
    <property type="term" value="P:pseudouridine synthesis"/>
    <property type="evidence" value="ECO:0007669"/>
    <property type="project" value="InterPro"/>
</dbReference>
<evidence type="ECO:0000256" key="1">
    <source>
        <dbReference type="ARBA" id="ARBA00008348"/>
    </source>
</evidence>
<dbReference type="Gene3D" id="3.30.70.580">
    <property type="entry name" value="Pseudouridine synthase I, catalytic domain, N-terminal subdomain"/>
    <property type="match status" value="1"/>
</dbReference>
<dbReference type="EMBL" id="JABANE010000024">
    <property type="protein sequence ID" value="NME68480.1"/>
    <property type="molecule type" value="Genomic_DNA"/>
</dbReference>
<comment type="caution">
    <text evidence="6">The sequence shown here is derived from an EMBL/GenBank/DDBJ whole genome shotgun (WGS) entry which is preliminary data.</text>
</comment>
<evidence type="ECO:0000256" key="3">
    <source>
        <dbReference type="RuleBase" id="RU003887"/>
    </source>
</evidence>
<evidence type="ECO:0000259" key="5">
    <source>
        <dbReference type="Pfam" id="PF00849"/>
    </source>
</evidence>
<gene>
    <name evidence="6" type="ORF">HHU12_10965</name>
</gene>
<feature type="compositionally biased region" description="Basic residues" evidence="4">
    <location>
        <begin position="218"/>
        <end position="229"/>
    </location>
</feature>
<protein>
    <recommendedName>
        <fullName evidence="3">Pseudouridine synthase</fullName>
        <ecNumber evidence="3">5.4.99.-</ecNumber>
    </recommendedName>
</protein>
<evidence type="ECO:0000256" key="2">
    <source>
        <dbReference type="ARBA" id="ARBA00023235"/>
    </source>
</evidence>
<name>A0A7X9P356_9BACT</name>
<dbReference type="PROSITE" id="PS01149">
    <property type="entry name" value="PSI_RSU"/>
    <property type="match status" value="1"/>
</dbReference>
<evidence type="ECO:0000313" key="7">
    <source>
        <dbReference type="Proteomes" id="UP000576082"/>
    </source>
</evidence>
<comment type="similarity">
    <text evidence="1 3">Belongs to the pseudouridine synthase RsuA family.</text>
</comment>
<dbReference type="PANTHER" id="PTHR47683:SF2">
    <property type="entry name" value="RNA-BINDING S4 DOMAIN-CONTAINING PROTEIN"/>
    <property type="match status" value="1"/>
</dbReference>
<evidence type="ECO:0000256" key="4">
    <source>
        <dbReference type="SAM" id="MobiDB-lite"/>
    </source>
</evidence>
<dbReference type="Pfam" id="PF00849">
    <property type="entry name" value="PseudoU_synth_2"/>
    <property type="match status" value="1"/>
</dbReference>
<dbReference type="EC" id="5.4.99.-" evidence="3"/>
<evidence type="ECO:0000313" key="6">
    <source>
        <dbReference type="EMBL" id="NME68480.1"/>
    </source>
</evidence>
<dbReference type="InterPro" id="IPR000748">
    <property type="entry name" value="PsdUridine_synth_RsuA/RluB/E/F"/>
</dbReference>
<dbReference type="InterPro" id="IPR018496">
    <property type="entry name" value="PsdUridine_synth_RsuA/RluB_CS"/>
</dbReference>
<feature type="region of interest" description="Disordered" evidence="4">
    <location>
        <begin position="200"/>
        <end position="229"/>
    </location>
</feature>
<keyword evidence="7" id="KW-1185">Reference proteome</keyword>
<feature type="domain" description="Pseudouridine synthase RsuA/RluA-like" evidence="5">
    <location>
        <begin position="6"/>
        <end position="155"/>
    </location>
</feature>
<dbReference type="Gene3D" id="3.30.70.1560">
    <property type="entry name" value="Alpha-L RNA-binding motif"/>
    <property type="match status" value="1"/>
</dbReference>
<dbReference type="PANTHER" id="PTHR47683">
    <property type="entry name" value="PSEUDOURIDINE SYNTHASE FAMILY PROTEIN-RELATED"/>
    <property type="match status" value="1"/>
</dbReference>
<dbReference type="GO" id="GO:0140098">
    <property type="term" value="F:catalytic activity, acting on RNA"/>
    <property type="evidence" value="ECO:0007669"/>
    <property type="project" value="UniProtKB-ARBA"/>
</dbReference>
<dbReference type="GO" id="GO:0003723">
    <property type="term" value="F:RNA binding"/>
    <property type="evidence" value="ECO:0007669"/>
    <property type="project" value="InterPro"/>
</dbReference>
<sequence>MQQYRYFIINKPYGVLPQFSDQDGRKTLKSLGNFPSDVYPVGRLDLDSEGLLIITNDKALNHRLLHPKFEHHKTYLVQVDGDITEEAIQKLKRGTEISVNKQQYKTLPAQCKKVEKPKNLEDRDPPVRFRKNIPTSFIELTIHEGKNRQVRKMTASVGFPTLRLKRISIQNLRIEKLPIGGVIELKRNELLPLLKIKSEDLAPPPRKKTFQKNSSYKTRMRTGGMRRKK</sequence>
<dbReference type="InterPro" id="IPR006145">
    <property type="entry name" value="PsdUridine_synth_RsuA/RluA"/>
</dbReference>
<dbReference type="RefSeq" id="WP_169656783.1">
    <property type="nucleotide sequence ID" value="NZ_JABANE010000024.1"/>
</dbReference>
<accession>A0A7X9P356</accession>
<reference evidence="6 7" key="1">
    <citation type="submission" date="2020-04" db="EMBL/GenBank/DDBJ databases">
        <title>Flammeovirga sp. SR4, a novel species isolated from seawater.</title>
        <authorList>
            <person name="Wang X."/>
        </authorList>
    </citation>
    <scope>NUCLEOTIDE SEQUENCE [LARGE SCALE GENOMIC DNA]</scope>
    <source>
        <strain evidence="6 7">ATCC 23126</strain>
    </source>
</reference>
<dbReference type="GO" id="GO:0006364">
    <property type="term" value="P:rRNA processing"/>
    <property type="evidence" value="ECO:0007669"/>
    <property type="project" value="UniProtKB-ARBA"/>
</dbReference>
<dbReference type="InterPro" id="IPR050343">
    <property type="entry name" value="RsuA_PseudoU_synthase"/>
</dbReference>
<dbReference type="InterPro" id="IPR020094">
    <property type="entry name" value="TruA/RsuA/RluB/E/F_N"/>
</dbReference>
<dbReference type="Proteomes" id="UP000576082">
    <property type="component" value="Unassembled WGS sequence"/>
</dbReference>